<evidence type="ECO:0000313" key="2">
    <source>
        <dbReference type="Proteomes" id="UP000798808"/>
    </source>
</evidence>
<comment type="caution">
    <text evidence="1">The sequence shown here is derived from an EMBL/GenBank/DDBJ whole genome shotgun (WGS) entry which is preliminary data.</text>
</comment>
<dbReference type="Proteomes" id="UP000798808">
    <property type="component" value="Unassembled WGS sequence"/>
</dbReference>
<reference evidence="1 2" key="1">
    <citation type="submission" date="2019-02" db="EMBL/GenBank/DDBJ databases">
        <authorList>
            <person name="Goldberg S.R."/>
            <person name="Haltli B.A."/>
            <person name="Correa H."/>
            <person name="Russell K.G."/>
        </authorList>
    </citation>
    <scope>NUCLEOTIDE SEQUENCE [LARGE SCALE GENOMIC DNA]</scope>
    <source>
        <strain evidence="1 2">JCM 16186</strain>
    </source>
</reference>
<protein>
    <recommendedName>
        <fullName evidence="3">DUF4375 domain-containing protein</fullName>
    </recommendedName>
</protein>
<feature type="non-terminal residue" evidence="1">
    <location>
        <position position="366"/>
    </location>
</feature>
<proteinExistence type="predicted"/>
<evidence type="ECO:0000313" key="1">
    <source>
        <dbReference type="EMBL" id="MTI24255.1"/>
    </source>
</evidence>
<name>A0ABW9RMV3_9BACT</name>
<gene>
    <name evidence="1" type="ORF">E1163_04785</name>
</gene>
<sequence length="366" mass="41425">MSFKSHLSLKLVSCILGFLLFCHKELYSQTIGPPSLSVGADEVLFTKGILDSELIGEIIAEKQSEIKKEIAKRILLNDHLAEGPFLTYSYAENMLNALLDHDDKAVIKKTLLESSTELAVILGITEAYIRINPNTFKELEEKFALLSGALSKTEYDSLMRKIATYETHPVLLSELLEASPTEENKKEIVYNKISQTEPVRGDFLAKISKIYGMKKLGAHKGYYLNHILLDMFLDICRSNESLQKLGFFQTEFDEVAFNAKSKYNLFINLSENNDDHTQVVTMLKDIKQKATKVINLNLQYASAILNQPKDFKDAQTPDIAIFKMAKKKLLDLKYTKNELTDEDHKAILKAGQIIYNSLELLRSTNG</sequence>
<organism evidence="1 2">
    <name type="scientific">Fulvivirga kasyanovii</name>
    <dbReference type="NCBI Taxonomy" id="396812"/>
    <lineage>
        <taxon>Bacteria</taxon>
        <taxon>Pseudomonadati</taxon>
        <taxon>Bacteroidota</taxon>
        <taxon>Cytophagia</taxon>
        <taxon>Cytophagales</taxon>
        <taxon>Fulvivirgaceae</taxon>
        <taxon>Fulvivirga</taxon>
    </lineage>
</organism>
<dbReference type="RefSeq" id="WP_155170063.1">
    <property type="nucleotide sequence ID" value="NZ_SMLW01000389.1"/>
</dbReference>
<evidence type="ECO:0008006" key="3">
    <source>
        <dbReference type="Google" id="ProtNLM"/>
    </source>
</evidence>
<dbReference type="EMBL" id="SMLW01000389">
    <property type="protein sequence ID" value="MTI24255.1"/>
    <property type="molecule type" value="Genomic_DNA"/>
</dbReference>
<keyword evidence="2" id="KW-1185">Reference proteome</keyword>
<accession>A0ABW9RMV3</accession>